<organism evidence="1">
    <name type="scientific">marine sediment metagenome</name>
    <dbReference type="NCBI Taxonomy" id="412755"/>
    <lineage>
        <taxon>unclassified sequences</taxon>
        <taxon>metagenomes</taxon>
        <taxon>ecological metagenomes</taxon>
    </lineage>
</organism>
<accession>A0A0F9N779</accession>
<gene>
    <name evidence="1" type="ORF">LCGC14_0985940</name>
</gene>
<evidence type="ECO:0000313" key="1">
    <source>
        <dbReference type="EMBL" id="KKN15440.1"/>
    </source>
</evidence>
<dbReference type="EMBL" id="LAZR01003712">
    <property type="protein sequence ID" value="KKN15440.1"/>
    <property type="molecule type" value="Genomic_DNA"/>
</dbReference>
<dbReference type="AlphaFoldDB" id="A0A0F9N779"/>
<name>A0A0F9N779_9ZZZZ</name>
<proteinExistence type="predicted"/>
<protein>
    <submittedName>
        <fullName evidence="1">Uncharacterized protein</fullName>
    </submittedName>
</protein>
<reference evidence="1" key="1">
    <citation type="journal article" date="2015" name="Nature">
        <title>Complex archaea that bridge the gap between prokaryotes and eukaryotes.</title>
        <authorList>
            <person name="Spang A."/>
            <person name="Saw J.H."/>
            <person name="Jorgensen S.L."/>
            <person name="Zaremba-Niedzwiedzka K."/>
            <person name="Martijn J."/>
            <person name="Lind A.E."/>
            <person name="van Eijk R."/>
            <person name="Schleper C."/>
            <person name="Guy L."/>
            <person name="Ettema T.J."/>
        </authorList>
    </citation>
    <scope>NUCLEOTIDE SEQUENCE</scope>
</reference>
<sequence length="56" mass="6674">MKGCPNDSRHRDKFLCQKKWKNLKRTSYKHVQNVNNSLNEFGVELNSQKAILIYYS</sequence>
<comment type="caution">
    <text evidence="1">The sequence shown here is derived from an EMBL/GenBank/DDBJ whole genome shotgun (WGS) entry which is preliminary data.</text>
</comment>